<dbReference type="AlphaFoldDB" id="A0A1G6XRX3"/>
<gene>
    <name evidence="2" type="ORF">SAMN05661003_101346</name>
</gene>
<feature type="region of interest" description="Disordered" evidence="1">
    <location>
        <begin position="29"/>
        <end position="57"/>
    </location>
</feature>
<sequence>MQNPTRDQFQLEQAVRQAFRERTARLLRQEEQHRNSRQLLYGPVPPAASSRDDEPTV</sequence>
<evidence type="ECO:0000256" key="1">
    <source>
        <dbReference type="SAM" id="MobiDB-lite"/>
    </source>
</evidence>
<proteinExistence type="predicted"/>
<dbReference type="STRING" id="57664.SAMN05661003_101346"/>
<accession>A0A1G6XRX3</accession>
<keyword evidence="3" id="KW-1185">Reference proteome</keyword>
<organism evidence="2 3">
    <name type="scientific">Desulfuromonas thiophila</name>
    <dbReference type="NCBI Taxonomy" id="57664"/>
    <lineage>
        <taxon>Bacteria</taxon>
        <taxon>Pseudomonadati</taxon>
        <taxon>Thermodesulfobacteriota</taxon>
        <taxon>Desulfuromonadia</taxon>
        <taxon>Desulfuromonadales</taxon>
        <taxon>Desulfuromonadaceae</taxon>
        <taxon>Desulfuromonas</taxon>
    </lineage>
</organism>
<evidence type="ECO:0000313" key="2">
    <source>
        <dbReference type="EMBL" id="SDD80185.1"/>
    </source>
</evidence>
<dbReference type="EMBL" id="FNAQ01000001">
    <property type="protein sequence ID" value="SDD80185.1"/>
    <property type="molecule type" value="Genomic_DNA"/>
</dbReference>
<evidence type="ECO:0000313" key="3">
    <source>
        <dbReference type="Proteomes" id="UP000243205"/>
    </source>
</evidence>
<dbReference type="RefSeq" id="WP_171906273.1">
    <property type="nucleotide sequence ID" value="NZ_CALFZY010000006.1"/>
</dbReference>
<protein>
    <submittedName>
        <fullName evidence="2">Uncharacterized protein</fullName>
    </submittedName>
</protein>
<dbReference type="Proteomes" id="UP000243205">
    <property type="component" value="Unassembled WGS sequence"/>
</dbReference>
<reference evidence="3" key="1">
    <citation type="submission" date="2016-10" db="EMBL/GenBank/DDBJ databases">
        <authorList>
            <person name="Varghese N."/>
            <person name="Submissions S."/>
        </authorList>
    </citation>
    <scope>NUCLEOTIDE SEQUENCE [LARGE SCALE GENOMIC DNA]</scope>
    <source>
        <strain evidence="3">DSM 8987</strain>
    </source>
</reference>
<name>A0A1G6XRX3_9BACT</name>